<gene>
    <name evidence="9" type="ORF">HRR80_005933</name>
</gene>
<feature type="transmembrane region" description="Helical" evidence="7">
    <location>
        <begin position="270"/>
        <end position="288"/>
    </location>
</feature>
<organism evidence="9 10">
    <name type="scientific">Exophiala dermatitidis</name>
    <name type="common">Black yeast-like fungus</name>
    <name type="synonym">Wangiella dermatitidis</name>
    <dbReference type="NCBI Taxonomy" id="5970"/>
    <lineage>
        <taxon>Eukaryota</taxon>
        <taxon>Fungi</taxon>
        <taxon>Dikarya</taxon>
        <taxon>Ascomycota</taxon>
        <taxon>Pezizomycotina</taxon>
        <taxon>Eurotiomycetes</taxon>
        <taxon>Chaetothyriomycetidae</taxon>
        <taxon>Chaetothyriales</taxon>
        <taxon>Herpotrichiellaceae</taxon>
        <taxon>Exophiala</taxon>
    </lineage>
</organism>
<evidence type="ECO:0000313" key="9">
    <source>
        <dbReference type="EMBL" id="KAJ8990449.1"/>
    </source>
</evidence>
<evidence type="ECO:0000256" key="7">
    <source>
        <dbReference type="SAM" id="Phobius"/>
    </source>
</evidence>
<accession>A0AAN6IT50</accession>
<keyword evidence="5" id="KW-0539">Nucleus</keyword>
<dbReference type="InterPro" id="IPR042321">
    <property type="entry name" value="Ima1"/>
</dbReference>
<dbReference type="PANTHER" id="PTHR28538:SF1">
    <property type="entry name" value="INTEGRAL INNER NUCLEAR MEMBRANE PROTEIN IMA1"/>
    <property type="match status" value="1"/>
</dbReference>
<evidence type="ECO:0000256" key="6">
    <source>
        <dbReference type="SAM" id="MobiDB-lite"/>
    </source>
</evidence>
<keyword evidence="2 7" id="KW-0812">Transmembrane</keyword>
<comment type="caution">
    <text evidence="9">The sequence shown here is derived from an EMBL/GenBank/DDBJ whole genome shotgun (WGS) entry which is preliminary data.</text>
</comment>
<dbReference type="GO" id="GO:0034992">
    <property type="term" value="C:microtubule organizing center attachment site"/>
    <property type="evidence" value="ECO:0007669"/>
    <property type="project" value="TreeGrafter"/>
</dbReference>
<evidence type="ECO:0000256" key="1">
    <source>
        <dbReference type="ARBA" id="ARBA00004473"/>
    </source>
</evidence>
<dbReference type="GO" id="GO:0005637">
    <property type="term" value="C:nuclear inner membrane"/>
    <property type="evidence" value="ECO:0007669"/>
    <property type="project" value="UniProtKB-SubCell"/>
</dbReference>
<sequence>MPVQLRQRLDCHYCGRRSKHVKKPNSRFTCDNCLAVNFFDENGEIADVPVEEAAPAQRFAQPVHSDPLADDFSSHDSIFCPTCIKNQQLYTYNLSQFLPDPDHPDYEKFEAQLPEYKKGLERRYPQCCARCEPKVRAQLHQATYNARSDHLRRVLEKSRQRRISSRLGWRSLLITAAGVGYFTSLAMQLVWHLYGSQVTSRQLVKYQIRGLADCFRHRRPFVPQCLDISESLLIGISIDLGFATSWWNPKWQLWLSMGGHDGKLSGLAKYYLVQYTLLGLRIIAWILTTDMSLNPKLRSMLHACFAVAITLVAGWSVFGIIQVKTKPPVNWHQDPAPLLSRDQFVPPSEPSTADTQQDQQGPFSVGSLSASQGPTYRAWRPPTPPDEAADSMDWMPSQPVFQPELKEVRYRSTKPSPFHGALPALNARGLHKSAAQTTTSVQKEAIGLPPGFFDRPSNPALPSRPTKTASDAIAQPRFFGYDKDADTGLESIFGTVFSLQDRSLDPVGPSQAPNVGTPNSPSARFSQMDQKRRSSLSTAKESSSPSARFSAAAFGGLVGAVAWWIFDVTVWRDTSSELGYYIVLFSIAVPTGHLLLLLLSSTSRAQGGQLSWIVLFTCEAMVLIGLAMLRERFGELYRDLWNKVGIAAVGLLLPQEFLQHHQTRPSASTQAHDTLHQRPVAPPVDEVVERGTGRDLPVEPTTPRPDSWRRDSSESVESQSSIATTSTVWDSAPQNLSRGRYELYESSPSKSHTPTPRSNSSRGMMGIDGLSLNDGGGFASTGRRHGPASTSTPGRGWGLESSGTNIAGPRERRKF</sequence>
<dbReference type="EMBL" id="JAJGCB010000011">
    <property type="protein sequence ID" value="KAJ8990449.1"/>
    <property type="molecule type" value="Genomic_DNA"/>
</dbReference>
<proteinExistence type="predicted"/>
<dbReference type="InterPro" id="IPR018617">
    <property type="entry name" value="Ima1_N"/>
</dbReference>
<dbReference type="GO" id="GO:0071765">
    <property type="term" value="P:nuclear inner membrane organization"/>
    <property type="evidence" value="ECO:0007669"/>
    <property type="project" value="InterPro"/>
</dbReference>
<dbReference type="Proteomes" id="UP001161757">
    <property type="component" value="Unassembled WGS sequence"/>
</dbReference>
<feature type="region of interest" description="Disordered" evidence="6">
    <location>
        <begin position="662"/>
        <end position="815"/>
    </location>
</feature>
<reference evidence="9" key="1">
    <citation type="submission" date="2023-01" db="EMBL/GenBank/DDBJ databases">
        <title>Exophiala dermititidis isolated from Cystic Fibrosis Patient.</title>
        <authorList>
            <person name="Kurbessoian T."/>
            <person name="Crocker A."/>
            <person name="Murante D."/>
            <person name="Hogan D.A."/>
            <person name="Stajich J.E."/>
        </authorList>
    </citation>
    <scope>NUCLEOTIDE SEQUENCE</scope>
    <source>
        <strain evidence="9">Ex8</strain>
    </source>
</reference>
<feature type="compositionally biased region" description="Basic and acidic residues" evidence="6">
    <location>
        <begin position="687"/>
        <end position="697"/>
    </location>
</feature>
<feature type="transmembrane region" description="Helical" evidence="7">
    <location>
        <begin position="167"/>
        <end position="191"/>
    </location>
</feature>
<dbReference type="PANTHER" id="PTHR28538">
    <property type="entry name" value="INTEGRAL INNER NUCLEAR MEMBRANE PROTEIN IMA1"/>
    <property type="match status" value="1"/>
</dbReference>
<keyword evidence="4 7" id="KW-0472">Membrane</keyword>
<name>A0AAN6IT50_EXODE</name>
<feature type="region of interest" description="Disordered" evidence="6">
    <location>
        <begin position="504"/>
        <end position="541"/>
    </location>
</feature>
<feature type="compositionally biased region" description="Polar residues" evidence="6">
    <location>
        <begin position="746"/>
        <end position="762"/>
    </location>
</feature>
<evidence type="ECO:0000256" key="5">
    <source>
        <dbReference type="ARBA" id="ARBA00023242"/>
    </source>
</evidence>
<evidence type="ECO:0000259" key="8">
    <source>
        <dbReference type="Pfam" id="PF09779"/>
    </source>
</evidence>
<evidence type="ECO:0000256" key="4">
    <source>
        <dbReference type="ARBA" id="ARBA00023136"/>
    </source>
</evidence>
<feature type="transmembrane region" description="Helical" evidence="7">
    <location>
        <begin position="578"/>
        <end position="598"/>
    </location>
</feature>
<evidence type="ECO:0000313" key="10">
    <source>
        <dbReference type="Proteomes" id="UP001161757"/>
    </source>
</evidence>
<feature type="compositionally biased region" description="Polar residues" evidence="6">
    <location>
        <begin position="350"/>
        <end position="374"/>
    </location>
</feature>
<feature type="transmembrane region" description="Helical" evidence="7">
    <location>
        <begin position="549"/>
        <end position="566"/>
    </location>
</feature>
<feature type="transmembrane region" description="Helical" evidence="7">
    <location>
        <begin position="300"/>
        <end position="321"/>
    </location>
</feature>
<feature type="region of interest" description="Disordered" evidence="6">
    <location>
        <begin position="449"/>
        <end position="469"/>
    </location>
</feature>
<keyword evidence="3 7" id="KW-1133">Transmembrane helix</keyword>
<dbReference type="Pfam" id="PF09779">
    <property type="entry name" value="Ima1_N"/>
    <property type="match status" value="1"/>
</dbReference>
<protein>
    <recommendedName>
        <fullName evidence="8">Ima1 N-terminal domain-containing protein</fullName>
    </recommendedName>
</protein>
<feature type="transmembrane region" description="Helical" evidence="7">
    <location>
        <begin position="610"/>
        <end position="628"/>
    </location>
</feature>
<evidence type="ECO:0000256" key="3">
    <source>
        <dbReference type="ARBA" id="ARBA00022989"/>
    </source>
</evidence>
<feature type="region of interest" description="Disordered" evidence="6">
    <location>
        <begin position="340"/>
        <end position="397"/>
    </location>
</feature>
<dbReference type="AlphaFoldDB" id="A0AAN6IT50"/>
<feature type="domain" description="Ima1 N-terminal" evidence="8">
    <location>
        <begin position="10"/>
        <end position="135"/>
    </location>
</feature>
<feature type="compositionally biased region" description="Polar residues" evidence="6">
    <location>
        <begin position="511"/>
        <end position="528"/>
    </location>
</feature>
<feature type="compositionally biased region" description="Polar residues" evidence="6">
    <location>
        <begin position="722"/>
        <end position="737"/>
    </location>
</feature>
<dbReference type="GO" id="GO:0044732">
    <property type="term" value="C:mitotic spindle pole body"/>
    <property type="evidence" value="ECO:0007669"/>
    <property type="project" value="TreeGrafter"/>
</dbReference>
<comment type="subcellular location">
    <subcellularLocation>
        <location evidence="1">Nucleus inner membrane</location>
        <topology evidence="1">Multi-pass membrane protein</topology>
    </subcellularLocation>
</comment>
<dbReference type="GO" id="GO:0034506">
    <property type="term" value="C:chromosome, centromeric core domain"/>
    <property type="evidence" value="ECO:0007669"/>
    <property type="project" value="TreeGrafter"/>
</dbReference>
<evidence type="ECO:0000256" key="2">
    <source>
        <dbReference type="ARBA" id="ARBA00022692"/>
    </source>
</evidence>